<dbReference type="AlphaFoldDB" id="X0RFE2"/>
<dbReference type="EMBL" id="BARS01008826">
    <property type="protein sequence ID" value="GAF67458.1"/>
    <property type="molecule type" value="Genomic_DNA"/>
</dbReference>
<gene>
    <name evidence="2" type="ORF">S01H1_16746</name>
</gene>
<organism evidence="2">
    <name type="scientific">marine sediment metagenome</name>
    <dbReference type="NCBI Taxonomy" id="412755"/>
    <lineage>
        <taxon>unclassified sequences</taxon>
        <taxon>metagenomes</taxon>
        <taxon>ecological metagenomes</taxon>
    </lineage>
</organism>
<feature type="domain" description="Endoribonuclease YicC-like N-terminal" evidence="1">
    <location>
        <begin position="3"/>
        <end position="105"/>
    </location>
</feature>
<dbReference type="InterPro" id="IPR005229">
    <property type="entry name" value="YicC/YloC-like"/>
</dbReference>
<dbReference type="PANTHER" id="PTHR30636">
    <property type="entry name" value="UPF0701 PROTEIN YICC"/>
    <property type="match status" value="1"/>
</dbReference>
<reference evidence="2" key="1">
    <citation type="journal article" date="2014" name="Front. Microbiol.">
        <title>High frequency of phylogenetically diverse reductive dehalogenase-homologous genes in deep subseafloor sedimentary metagenomes.</title>
        <authorList>
            <person name="Kawai M."/>
            <person name="Futagami T."/>
            <person name="Toyoda A."/>
            <person name="Takaki Y."/>
            <person name="Nishi S."/>
            <person name="Hori S."/>
            <person name="Arai W."/>
            <person name="Tsubouchi T."/>
            <person name="Morono Y."/>
            <person name="Uchiyama I."/>
            <person name="Ito T."/>
            <person name="Fujiyama A."/>
            <person name="Inagaki F."/>
            <person name="Takami H."/>
        </authorList>
    </citation>
    <scope>NUCLEOTIDE SEQUENCE</scope>
    <source>
        <strain evidence="2">Expedition CK06-06</strain>
    </source>
</reference>
<dbReference type="Pfam" id="PF03755">
    <property type="entry name" value="YicC-like_N"/>
    <property type="match status" value="1"/>
</dbReference>
<evidence type="ECO:0000313" key="2">
    <source>
        <dbReference type="EMBL" id="GAF67458.1"/>
    </source>
</evidence>
<dbReference type="InterPro" id="IPR013527">
    <property type="entry name" value="YicC-like_N"/>
</dbReference>
<sequence length="108" mass="11953">MLMSMTGFSVKNVIIKRSSGGPLDATLVLKSLNARYFEVLCKLPFALTHLETEIIKFLKVKLIRGTVFVNVQINNPSALKSSLKPSKDVVANYVNIINDIKSEFDLPG</sequence>
<name>X0RFE2_9ZZZZ</name>
<evidence type="ECO:0000259" key="1">
    <source>
        <dbReference type="Pfam" id="PF03755"/>
    </source>
</evidence>
<feature type="non-terminal residue" evidence="2">
    <location>
        <position position="108"/>
    </location>
</feature>
<dbReference type="PANTHER" id="PTHR30636:SF3">
    <property type="entry name" value="UPF0701 PROTEIN YICC"/>
    <property type="match status" value="1"/>
</dbReference>
<proteinExistence type="predicted"/>
<dbReference type="GO" id="GO:0004521">
    <property type="term" value="F:RNA endonuclease activity"/>
    <property type="evidence" value="ECO:0007669"/>
    <property type="project" value="InterPro"/>
</dbReference>
<protein>
    <recommendedName>
        <fullName evidence="1">Endoribonuclease YicC-like N-terminal domain-containing protein</fullName>
    </recommendedName>
</protein>
<comment type="caution">
    <text evidence="2">The sequence shown here is derived from an EMBL/GenBank/DDBJ whole genome shotgun (WGS) entry which is preliminary data.</text>
</comment>
<accession>X0RFE2</accession>